<feature type="compositionally biased region" description="Low complexity" evidence="1">
    <location>
        <begin position="390"/>
        <end position="401"/>
    </location>
</feature>
<feature type="region of interest" description="Disordered" evidence="1">
    <location>
        <begin position="390"/>
        <end position="430"/>
    </location>
</feature>
<dbReference type="InterPro" id="IPR001646">
    <property type="entry name" value="5peptide_repeat"/>
</dbReference>
<proteinExistence type="predicted"/>
<feature type="compositionally biased region" description="Pro residues" evidence="1">
    <location>
        <begin position="402"/>
        <end position="424"/>
    </location>
</feature>
<feature type="compositionally biased region" description="Polar residues" evidence="1">
    <location>
        <begin position="346"/>
        <end position="356"/>
    </location>
</feature>
<evidence type="ECO:0000313" key="3">
    <source>
        <dbReference type="Proteomes" id="UP001527925"/>
    </source>
</evidence>
<feature type="region of interest" description="Disordered" evidence="1">
    <location>
        <begin position="471"/>
        <end position="492"/>
    </location>
</feature>
<feature type="compositionally biased region" description="Pro residues" evidence="1">
    <location>
        <begin position="1"/>
        <end position="18"/>
    </location>
</feature>
<evidence type="ECO:0000256" key="1">
    <source>
        <dbReference type="SAM" id="MobiDB-lite"/>
    </source>
</evidence>
<feature type="compositionally biased region" description="Low complexity" evidence="1">
    <location>
        <begin position="19"/>
        <end position="33"/>
    </location>
</feature>
<feature type="compositionally biased region" description="Low complexity" evidence="1">
    <location>
        <begin position="232"/>
        <end position="245"/>
    </location>
</feature>
<accession>A0ABR4NBF0</accession>
<evidence type="ECO:0000313" key="2">
    <source>
        <dbReference type="EMBL" id="KAL2916845.1"/>
    </source>
</evidence>
<feature type="compositionally biased region" description="Acidic residues" evidence="1">
    <location>
        <begin position="471"/>
        <end position="482"/>
    </location>
</feature>
<evidence type="ECO:0008006" key="4">
    <source>
        <dbReference type="Google" id="ProtNLM"/>
    </source>
</evidence>
<feature type="region of interest" description="Disordered" evidence="1">
    <location>
        <begin position="232"/>
        <end position="264"/>
    </location>
</feature>
<dbReference type="Proteomes" id="UP001527925">
    <property type="component" value="Unassembled WGS sequence"/>
</dbReference>
<keyword evidence="3" id="KW-1185">Reference proteome</keyword>
<comment type="caution">
    <text evidence="2">The sequence shown here is derived from an EMBL/GenBank/DDBJ whole genome shotgun (WGS) entry which is preliminary data.</text>
</comment>
<organism evidence="2 3">
    <name type="scientific">Polyrhizophydium stewartii</name>
    <dbReference type="NCBI Taxonomy" id="2732419"/>
    <lineage>
        <taxon>Eukaryota</taxon>
        <taxon>Fungi</taxon>
        <taxon>Fungi incertae sedis</taxon>
        <taxon>Chytridiomycota</taxon>
        <taxon>Chytridiomycota incertae sedis</taxon>
        <taxon>Chytridiomycetes</taxon>
        <taxon>Rhizophydiales</taxon>
        <taxon>Rhizophydiales incertae sedis</taxon>
        <taxon>Polyrhizophydium</taxon>
    </lineage>
</organism>
<dbReference type="Gene3D" id="2.160.20.80">
    <property type="entry name" value="E3 ubiquitin-protein ligase SopA"/>
    <property type="match status" value="1"/>
</dbReference>
<feature type="compositionally biased region" description="Low complexity" evidence="1">
    <location>
        <begin position="330"/>
        <end position="345"/>
    </location>
</feature>
<dbReference type="EMBL" id="JADGIZ020000014">
    <property type="protein sequence ID" value="KAL2916845.1"/>
    <property type="molecule type" value="Genomic_DNA"/>
</dbReference>
<feature type="region of interest" description="Disordered" evidence="1">
    <location>
        <begin position="1"/>
        <end position="37"/>
    </location>
</feature>
<dbReference type="SUPFAM" id="SSF141571">
    <property type="entry name" value="Pentapeptide repeat-like"/>
    <property type="match status" value="1"/>
</dbReference>
<gene>
    <name evidence="2" type="ORF">HK105_203624</name>
</gene>
<protein>
    <recommendedName>
        <fullName evidence="4">Pentapeptide repeat-containing protein</fullName>
    </recommendedName>
</protein>
<feature type="region of interest" description="Disordered" evidence="1">
    <location>
        <begin position="330"/>
        <end position="356"/>
    </location>
</feature>
<sequence length="515" mass="52477">MAPAAPPAPPADARPPPSAAAAAAPAAAAQPAAARRRQRTASYSRLRYASTIPPSHLANTPASRFADCDFARSQWSKASTGTSQFVDAAFERCDLSGASLAGLIVDNAAWTDCRMQGVVMRGTCFLRAARFVRCDLRGAVFERAVFFRLELLDCRLDGASFVDAYADTALVRGSSRLRAALVAGLIVAHLRPARAARALSVSLLDLLHLCWRGAYFGRGAKALHNARKMAGRAAPSSATARRSSLGGHGSGRDNGSAPSAVAPAPTPPLALRPAIVALPPSSGIPSPPSSAQAAPLALPPPPPLPKLAIPAASLPRLPWSLPQAAAAALPDHAASAAGPAGPVPSRRNSATPRSLWSSDAAASADASSAAAAAASSASASTATTAVPAARSTASASASPRLVAPPLPPLPPQPPQPLLPAPRSPTSPTNLAAPALLLSQSADEATRSAAVLGSPWALTLRCFTKLLLRDFDDDEDEDGDDGGDWDRDREVHTVGGMDELASIAAASPSAVKSRGA</sequence>
<reference evidence="2 3" key="1">
    <citation type="submission" date="2023-09" db="EMBL/GenBank/DDBJ databases">
        <title>Pangenome analysis of Batrachochytrium dendrobatidis and related Chytrids.</title>
        <authorList>
            <person name="Yacoub M.N."/>
            <person name="Stajich J.E."/>
            <person name="James T.Y."/>
        </authorList>
    </citation>
    <scope>NUCLEOTIDE SEQUENCE [LARGE SCALE GENOMIC DNA]</scope>
    <source>
        <strain evidence="2 3">JEL0888</strain>
    </source>
</reference>
<dbReference type="Pfam" id="PF00805">
    <property type="entry name" value="Pentapeptide"/>
    <property type="match status" value="1"/>
</dbReference>
<name>A0ABR4NBF0_9FUNG</name>